<keyword evidence="3" id="KW-0456">Lyase</keyword>
<dbReference type="Gene3D" id="3.20.20.70">
    <property type="entry name" value="Aldolase class I"/>
    <property type="match status" value="1"/>
</dbReference>
<dbReference type="GeneID" id="35594365"/>
<dbReference type="AlphaFoldDB" id="A0A2I8VNU2"/>
<proteinExistence type="predicted"/>
<reference evidence="6 7" key="1">
    <citation type="submission" date="2018-01" db="EMBL/GenBank/DDBJ databases">
        <title>Complete genome sequence of Salinigranum rubrum GX10T, an extremely halophilic archaeon isolated from a marine solar saltern.</title>
        <authorList>
            <person name="Han S."/>
        </authorList>
    </citation>
    <scope>NUCLEOTIDE SEQUENCE [LARGE SCALE GENOMIC DNA]</scope>
    <source>
        <strain evidence="6 7">GX10</strain>
    </source>
</reference>
<evidence type="ECO:0000256" key="1">
    <source>
        <dbReference type="ARBA" id="ARBA00001864"/>
    </source>
</evidence>
<dbReference type="GO" id="GO:0003855">
    <property type="term" value="F:3-dehydroquinate dehydratase activity"/>
    <property type="evidence" value="ECO:0007669"/>
    <property type="project" value="UniProtKB-EC"/>
</dbReference>
<dbReference type="RefSeq" id="WP_103427280.1">
    <property type="nucleotide sequence ID" value="NZ_CP026309.1"/>
</dbReference>
<gene>
    <name evidence="6" type="ORF">C2R22_19695</name>
</gene>
<comment type="catalytic activity">
    <reaction evidence="1">
        <text>3-dehydroquinate = 3-dehydroshikimate + H2O</text>
        <dbReference type="Rhea" id="RHEA:21096"/>
        <dbReference type="ChEBI" id="CHEBI:15377"/>
        <dbReference type="ChEBI" id="CHEBI:16630"/>
        <dbReference type="ChEBI" id="CHEBI:32364"/>
        <dbReference type="EC" id="4.2.1.10"/>
    </reaction>
</comment>
<evidence type="ECO:0000313" key="6">
    <source>
        <dbReference type="EMBL" id="AUV83591.1"/>
    </source>
</evidence>
<keyword evidence="7" id="KW-1185">Reference proteome</keyword>
<dbReference type="PANTHER" id="PTHR43699">
    <property type="entry name" value="3-DEHYDROQUINATE DEHYDRATASE"/>
    <property type="match status" value="1"/>
</dbReference>
<dbReference type="GO" id="GO:0046279">
    <property type="term" value="P:3,4-dihydroxybenzoate biosynthetic process"/>
    <property type="evidence" value="ECO:0007669"/>
    <property type="project" value="TreeGrafter"/>
</dbReference>
<evidence type="ECO:0000256" key="2">
    <source>
        <dbReference type="ARBA" id="ARBA00012060"/>
    </source>
</evidence>
<sequence length="247" mass="26823">MKPDGFALAATTNDLTREPKVRDVADVIEFRMDKAEDPIEQLSEYDGELSLIATNRGQWFGGQARDTGRLDLLFTASEFDCVEMVDIELETARGSGWVIPEFRDNDVDVIISYHAFEDTPDQETLDAIFEQCSQYGEVAKVATFAESYGDALRMLNAVHRATDEGKQVAGIAMGGVGSHTRAVAPLYGSKLGYAPLPSDTSEYAPGQISIHTLASMIETFSSPEQYEAQLPNPDGAVAKKSGVVGTE</sequence>
<dbReference type="EMBL" id="CP026309">
    <property type="protein sequence ID" value="AUV83591.1"/>
    <property type="molecule type" value="Genomic_DNA"/>
</dbReference>
<dbReference type="PANTHER" id="PTHR43699:SF1">
    <property type="entry name" value="3-DEHYDROQUINATE DEHYDRATASE"/>
    <property type="match status" value="1"/>
</dbReference>
<dbReference type="SUPFAM" id="SSF51569">
    <property type="entry name" value="Aldolase"/>
    <property type="match status" value="1"/>
</dbReference>
<dbReference type="EC" id="4.2.1.10" evidence="2"/>
<keyword evidence="4" id="KW-0704">Schiff base</keyword>
<dbReference type="InterPro" id="IPR050146">
    <property type="entry name" value="Type-I_3-dehydroquinase"/>
</dbReference>
<dbReference type="CDD" id="cd00502">
    <property type="entry name" value="DHQase_I"/>
    <property type="match status" value="1"/>
</dbReference>
<dbReference type="Pfam" id="PF01487">
    <property type="entry name" value="DHquinase_I"/>
    <property type="match status" value="1"/>
</dbReference>
<dbReference type="InterPro" id="IPR001381">
    <property type="entry name" value="DHquinase_I"/>
</dbReference>
<organism evidence="6 7">
    <name type="scientific">Salinigranum rubrum</name>
    <dbReference type="NCBI Taxonomy" id="755307"/>
    <lineage>
        <taxon>Archaea</taxon>
        <taxon>Methanobacteriati</taxon>
        <taxon>Methanobacteriota</taxon>
        <taxon>Stenosarchaea group</taxon>
        <taxon>Halobacteria</taxon>
        <taxon>Halobacteriales</taxon>
        <taxon>Haloferacaceae</taxon>
        <taxon>Salinigranum</taxon>
    </lineage>
</organism>
<evidence type="ECO:0000256" key="4">
    <source>
        <dbReference type="ARBA" id="ARBA00023270"/>
    </source>
</evidence>
<evidence type="ECO:0000313" key="7">
    <source>
        <dbReference type="Proteomes" id="UP000236584"/>
    </source>
</evidence>
<dbReference type="OrthoDB" id="34329at2157"/>
<dbReference type="KEGG" id="srub:C2R22_19695"/>
<dbReference type="Proteomes" id="UP000236584">
    <property type="component" value="Chromosome"/>
</dbReference>
<protein>
    <recommendedName>
        <fullName evidence="2">3-dehydroquinate dehydratase</fullName>
        <ecNumber evidence="2">4.2.1.10</ecNumber>
    </recommendedName>
</protein>
<dbReference type="InterPro" id="IPR013785">
    <property type="entry name" value="Aldolase_TIM"/>
</dbReference>
<accession>A0A2I8VNU2</accession>
<evidence type="ECO:0000256" key="5">
    <source>
        <dbReference type="SAM" id="MobiDB-lite"/>
    </source>
</evidence>
<evidence type="ECO:0000256" key="3">
    <source>
        <dbReference type="ARBA" id="ARBA00023239"/>
    </source>
</evidence>
<feature type="region of interest" description="Disordered" evidence="5">
    <location>
        <begin position="228"/>
        <end position="247"/>
    </location>
</feature>
<name>A0A2I8VNU2_9EURY</name>